<name>A0A3M7SDL9_BRAPC</name>
<keyword evidence="2" id="KW-1185">Reference proteome</keyword>
<evidence type="ECO:0000313" key="2">
    <source>
        <dbReference type="Proteomes" id="UP000276133"/>
    </source>
</evidence>
<reference evidence="1 2" key="1">
    <citation type="journal article" date="2018" name="Sci. Rep.">
        <title>Genomic signatures of local adaptation to the degree of environmental predictability in rotifers.</title>
        <authorList>
            <person name="Franch-Gras L."/>
            <person name="Hahn C."/>
            <person name="Garcia-Roger E.M."/>
            <person name="Carmona M.J."/>
            <person name="Serra M."/>
            <person name="Gomez A."/>
        </authorList>
    </citation>
    <scope>NUCLEOTIDE SEQUENCE [LARGE SCALE GENOMIC DNA]</scope>
    <source>
        <strain evidence="1">HYR1</strain>
    </source>
</reference>
<gene>
    <name evidence="1" type="ORF">BpHYR1_049304</name>
</gene>
<accession>A0A3M7SDL9</accession>
<proteinExistence type="predicted"/>
<protein>
    <submittedName>
        <fullName evidence="1">Uncharacterized protein</fullName>
    </submittedName>
</protein>
<evidence type="ECO:0000313" key="1">
    <source>
        <dbReference type="EMBL" id="RNA33913.1"/>
    </source>
</evidence>
<dbReference type="Proteomes" id="UP000276133">
    <property type="component" value="Unassembled WGS sequence"/>
</dbReference>
<sequence>MKRNSNANNLLKIFDSNKMSKKFLINILKFCNTKFNFVSPHNLDTLMSILNLSLKFSNKDFRRINQSCHILFGRSSILLNYANAKEERFL</sequence>
<comment type="caution">
    <text evidence="1">The sequence shown here is derived from an EMBL/GenBank/DDBJ whole genome shotgun (WGS) entry which is preliminary data.</text>
</comment>
<organism evidence="1 2">
    <name type="scientific">Brachionus plicatilis</name>
    <name type="common">Marine rotifer</name>
    <name type="synonym">Brachionus muelleri</name>
    <dbReference type="NCBI Taxonomy" id="10195"/>
    <lineage>
        <taxon>Eukaryota</taxon>
        <taxon>Metazoa</taxon>
        <taxon>Spiralia</taxon>
        <taxon>Gnathifera</taxon>
        <taxon>Rotifera</taxon>
        <taxon>Eurotatoria</taxon>
        <taxon>Monogononta</taxon>
        <taxon>Pseudotrocha</taxon>
        <taxon>Ploima</taxon>
        <taxon>Brachionidae</taxon>
        <taxon>Brachionus</taxon>
    </lineage>
</organism>
<dbReference type="AlphaFoldDB" id="A0A3M7SDL9"/>
<dbReference type="EMBL" id="REGN01001553">
    <property type="protein sequence ID" value="RNA33913.1"/>
    <property type="molecule type" value="Genomic_DNA"/>
</dbReference>